<gene>
    <name evidence="1" type="ORF">FMM08_02145</name>
</gene>
<proteinExistence type="predicted"/>
<dbReference type="EMBL" id="VKAC01000001">
    <property type="protein sequence ID" value="TXR58038.1"/>
    <property type="molecule type" value="Genomic_DNA"/>
</dbReference>
<name>A0A5C8ZLW1_9ACTN</name>
<evidence type="ECO:0000313" key="1">
    <source>
        <dbReference type="EMBL" id="TXR58038.1"/>
    </source>
</evidence>
<accession>A0A5C8ZLW1</accession>
<reference evidence="1 2" key="1">
    <citation type="submission" date="2019-07" db="EMBL/GenBank/DDBJ databases">
        <title>Quadrisphaera sp. strain DD2A genome sequencing and assembly.</title>
        <authorList>
            <person name="Kim I."/>
        </authorList>
    </citation>
    <scope>NUCLEOTIDE SEQUENCE [LARGE SCALE GENOMIC DNA]</scope>
    <source>
        <strain evidence="1 2">DD2A</strain>
    </source>
</reference>
<keyword evidence="2" id="KW-1185">Reference proteome</keyword>
<evidence type="ECO:0000313" key="2">
    <source>
        <dbReference type="Proteomes" id="UP000321234"/>
    </source>
</evidence>
<dbReference type="AlphaFoldDB" id="A0A5C8ZLW1"/>
<comment type="caution">
    <text evidence="1">The sequence shown here is derived from an EMBL/GenBank/DDBJ whole genome shotgun (WGS) entry which is preliminary data.</text>
</comment>
<organism evidence="1 2">
    <name type="scientific">Quadrisphaera setariae</name>
    <dbReference type="NCBI Taxonomy" id="2593304"/>
    <lineage>
        <taxon>Bacteria</taxon>
        <taxon>Bacillati</taxon>
        <taxon>Actinomycetota</taxon>
        <taxon>Actinomycetes</taxon>
        <taxon>Kineosporiales</taxon>
        <taxon>Kineosporiaceae</taxon>
        <taxon>Quadrisphaera</taxon>
    </lineage>
</organism>
<protein>
    <submittedName>
        <fullName evidence="1">Uncharacterized protein</fullName>
    </submittedName>
</protein>
<dbReference type="OrthoDB" id="5190199at2"/>
<dbReference type="RefSeq" id="WP_147924649.1">
    <property type="nucleotide sequence ID" value="NZ_VKAC01000001.1"/>
</dbReference>
<dbReference type="Proteomes" id="UP000321234">
    <property type="component" value="Unassembled WGS sequence"/>
</dbReference>
<sequence length="127" mass="13883">MNRRNDALKGVEQQLLALVTVPGRSVDPSSLAGPRHLFRAVAYIQRDGDPQPQVGIDSDGDLQCRWAADGLELVVTVEERGAGYVWALDAAGSELLYAEWKPSDQPHELWGTAAQLLRSPREMADAC</sequence>